<dbReference type="InterPro" id="IPR039809">
    <property type="entry name" value="Chemokine_b/g/d"/>
</dbReference>
<evidence type="ECO:0000313" key="6">
    <source>
        <dbReference type="Proteomes" id="UP000034805"/>
    </source>
</evidence>
<dbReference type="Ensembl" id="ENSSFOT00015073358.1">
    <property type="protein sequence ID" value="ENSSFOP00015058993.1"/>
    <property type="gene ID" value="ENSSFOG00015010751.2"/>
</dbReference>
<dbReference type="GeneID" id="108938942"/>
<dbReference type="GO" id="GO:0006955">
    <property type="term" value="P:immune response"/>
    <property type="evidence" value="ECO:0007669"/>
    <property type="project" value="InterPro"/>
</dbReference>
<sequence>MALKIASLLLLALVLCSYASAFTEEAVDCCLTTSNKQIPRKVVKAYREQTTNGGCAIAATQFITVKDKTLCAPPPGRNDWVAKLIRRLKTKGQE</sequence>
<dbReference type="GeneTree" id="ENSGT01030000234821"/>
<reference evidence="4 6" key="1">
    <citation type="submission" date="2015-08" db="EMBL/GenBank/DDBJ databases">
        <title>The genome of the Asian arowana (Scleropages formosus).</title>
        <authorList>
            <person name="Tan M.H."/>
            <person name="Gan H.M."/>
            <person name="Croft L.J."/>
            <person name="Austin C.M."/>
        </authorList>
    </citation>
    <scope>NUCLEOTIDE SEQUENCE [LARGE SCALE GENOMIC DNA]</scope>
    <source>
        <strain evidence="4">Aro1</strain>
    </source>
</reference>
<name>A0A0P7WPN2_SCLFO</name>
<dbReference type="AlphaFoldDB" id="A0A0P7WPN2"/>
<dbReference type="KEGG" id="sfm:108938942"/>
<dbReference type="InterPro" id="IPR036048">
    <property type="entry name" value="Interleukin_8-like_sf"/>
</dbReference>
<keyword evidence="1" id="KW-0202">Cytokine</keyword>
<dbReference type="Pfam" id="PF00048">
    <property type="entry name" value="IL8"/>
    <property type="match status" value="1"/>
</dbReference>
<dbReference type="EMBL" id="JARO02007966">
    <property type="protein sequence ID" value="KPP63346.1"/>
    <property type="molecule type" value="Genomic_DNA"/>
</dbReference>
<dbReference type="STRING" id="113540.ENSSFOP00015058993"/>
<dbReference type="SUPFAM" id="SSF54117">
    <property type="entry name" value="Interleukin 8-like chemokines"/>
    <property type="match status" value="1"/>
</dbReference>
<dbReference type="PANTHER" id="PTHR12015">
    <property type="entry name" value="SMALL INDUCIBLE CYTOKINE A"/>
    <property type="match status" value="1"/>
</dbReference>
<dbReference type="OrthoDB" id="9909116at2759"/>
<proteinExistence type="predicted"/>
<dbReference type="Proteomes" id="UP000034805">
    <property type="component" value="Unassembled WGS sequence"/>
</dbReference>
<dbReference type="InterPro" id="IPR001811">
    <property type="entry name" value="Chemokine_IL8-like_dom"/>
</dbReference>
<dbReference type="Proteomes" id="UP000694397">
    <property type="component" value="Chromosome 17"/>
</dbReference>
<evidence type="ECO:0000313" key="7">
    <source>
        <dbReference type="Proteomes" id="UP000694397"/>
    </source>
</evidence>
<evidence type="ECO:0000256" key="2">
    <source>
        <dbReference type="SAM" id="SignalP"/>
    </source>
</evidence>
<dbReference type="GO" id="GO:0008009">
    <property type="term" value="F:chemokine activity"/>
    <property type="evidence" value="ECO:0007669"/>
    <property type="project" value="InterPro"/>
</dbReference>
<feature type="signal peptide" evidence="2">
    <location>
        <begin position="1"/>
        <end position="21"/>
    </location>
</feature>
<dbReference type="Gene3D" id="2.40.50.40">
    <property type="match status" value="1"/>
</dbReference>
<organism evidence="4 6">
    <name type="scientific">Scleropages formosus</name>
    <name type="common">Asian bonytongue</name>
    <name type="synonym">Osteoglossum formosum</name>
    <dbReference type="NCBI Taxonomy" id="113540"/>
    <lineage>
        <taxon>Eukaryota</taxon>
        <taxon>Metazoa</taxon>
        <taxon>Chordata</taxon>
        <taxon>Craniata</taxon>
        <taxon>Vertebrata</taxon>
        <taxon>Euteleostomi</taxon>
        <taxon>Actinopterygii</taxon>
        <taxon>Neopterygii</taxon>
        <taxon>Teleostei</taxon>
        <taxon>Osteoglossocephala</taxon>
        <taxon>Osteoglossomorpha</taxon>
        <taxon>Osteoglossiformes</taxon>
        <taxon>Osteoglossidae</taxon>
        <taxon>Scleropages</taxon>
    </lineage>
</organism>
<evidence type="ECO:0000313" key="4">
    <source>
        <dbReference type="EMBL" id="KPP63346.1"/>
    </source>
</evidence>
<keyword evidence="2" id="KW-0732">Signal</keyword>
<gene>
    <name evidence="5" type="primary">LOC108938942</name>
    <name evidence="4" type="ORF">Z043_118406</name>
</gene>
<protein>
    <submittedName>
        <fullName evidence="4">C-C motif chemokine 19-like</fullName>
    </submittedName>
    <submittedName>
        <fullName evidence="5">Chemokine (C-C motif) ligand 19a, tandem duplicate 2</fullName>
    </submittedName>
</protein>
<feature type="chain" id="PRO_5010627615" evidence="2">
    <location>
        <begin position="22"/>
        <end position="94"/>
    </location>
</feature>
<evidence type="ECO:0000259" key="3">
    <source>
        <dbReference type="SMART" id="SM00199"/>
    </source>
</evidence>
<dbReference type="GO" id="GO:0005615">
    <property type="term" value="C:extracellular space"/>
    <property type="evidence" value="ECO:0007669"/>
    <property type="project" value="UniProtKB-KW"/>
</dbReference>
<evidence type="ECO:0000256" key="1">
    <source>
        <dbReference type="ARBA" id="ARBA00022514"/>
    </source>
</evidence>
<feature type="domain" description="Chemokine interleukin-8-like" evidence="3">
    <location>
        <begin position="26"/>
        <end position="88"/>
    </location>
</feature>
<keyword evidence="7" id="KW-1185">Reference proteome</keyword>
<dbReference type="SMART" id="SM00199">
    <property type="entry name" value="SCY"/>
    <property type="match status" value="1"/>
</dbReference>
<accession>A0A0P7WPN2</accession>
<reference evidence="5" key="3">
    <citation type="submission" date="2025-05" db="UniProtKB">
        <authorList>
            <consortium name="Ensembl"/>
        </authorList>
    </citation>
    <scope>IDENTIFICATION</scope>
</reference>
<evidence type="ECO:0000313" key="5">
    <source>
        <dbReference type="Ensembl" id="ENSSFOP00015058993.1"/>
    </source>
</evidence>
<reference evidence="5 7" key="2">
    <citation type="submission" date="2019-04" db="EMBL/GenBank/DDBJ databases">
        <authorList>
            <consortium name="Wellcome Sanger Institute Data Sharing"/>
        </authorList>
    </citation>
    <scope>NUCLEOTIDE SEQUENCE [LARGE SCALE GENOMIC DNA]</scope>
</reference>